<keyword evidence="2" id="KW-0732">Signal</keyword>
<evidence type="ECO:0000313" key="3">
    <source>
        <dbReference type="EMBL" id="MQR00703.1"/>
    </source>
</evidence>
<gene>
    <name evidence="3" type="ORF">GEV47_08415</name>
</gene>
<feature type="chain" id="PRO_5032997324" evidence="2">
    <location>
        <begin position="22"/>
        <end position="126"/>
    </location>
</feature>
<dbReference type="Gene3D" id="1.20.58.90">
    <property type="match status" value="1"/>
</dbReference>
<dbReference type="Proteomes" id="UP000451565">
    <property type="component" value="Unassembled WGS sequence"/>
</dbReference>
<feature type="region of interest" description="Disordered" evidence="1">
    <location>
        <begin position="75"/>
        <end position="126"/>
    </location>
</feature>
<evidence type="ECO:0000256" key="1">
    <source>
        <dbReference type="SAM" id="MobiDB-lite"/>
    </source>
</evidence>
<evidence type="ECO:0000313" key="4">
    <source>
        <dbReference type="Proteomes" id="UP000451565"/>
    </source>
</evidence>
<dbReference type="AlphaFoldDB" id="A0A843YSZ0"/>
<proteinExistence type="predicted"/>
<dbReference type="RefSeq" id="WP_153234332.1">
    <property type="nucleotide sequence ID" value="NZ_WINI01000004.1"/>
</dbReference>
<organism evidence="3 4">
    <name type="scientific">Glaciimonas soli</name>
    <dbReference type="NCBI Taxonomy" id="2590999"/>
    <lineage>
        <taxon>Bacteria</taxon>
        <taxon>Pseudomonadati</taxon>
        <taxon>Pseudomonadota</taxon>
        <taxon>Betaproteobacteria</taxon>
        <taxon>Burkholderiales</taxon>
        <taxon>Oxalobacteraceae</taxon>
        <taxon>Glaciimonas</taxon>
    </lineage>
</organism>
<dbReference type="EMBL" id="WINI01000004">
    <property type="protein sequence ID" value="MQR00703.1"/>
    <property type="molecule type" value="Genomic_DNA"/>
</dbReference>
<name>A0A843YSZ0_9BURK</name>
<feature type="compositionally biased region" description="Basic and acidic residues" evidence="1">
    <location>
        <begin position="75"/>
        <end position="95"/>
    </location>
</feature>
<feature type="compositionally biased region" description="Basic and acidic residues" evidence="1">
    <location>
        <begin position="113"/>
        <end position="126"/>
    </location>
</feature>
<accession>A0A843YSZ0</accession>
<reference evidence="3 4" key="1">
    <citation type="submission" date="2019-10" db="EMBL/GenBank/DDBJ databases">
        <title>Glaciimonas soli sp. nov., a psychrophilic bacterium isolated from the forest soil of a high elevation mountain in Taiwan.</title>
        <authorList>
            <person name="Wang L.-T."/>
            <person name="Shieh W.Y."/>
        </authorList>
    </citation>
    <scope>NUCLEOTIDE SEQUENCE [LARGE SCALE GENOMIC DNA]</scope>
    <source>
        <strain evidence="3 4">GS1</strain>
    </source>
</reference>
<keyword evidence="4" id="KW-1185">Reference proteome</keyword>
<protein>
    <submittedName>
        <fullName evidence="3">DUF1090 family protein</fullName>
    </submittedName>
</protein>
<dbReference type="Pfam" id="PF06476">
    <property type="entry name" value="DUF1090"/>
    <property type="match status" value="1"/>
</dbReference>
<sequence>MRYLRSATLAATILISLPALAQSPVPAGCAAKRASLEKEMDYAKAHGNSGRIAGLQTALDAVRNNCSEASLAAEREEKITEKTHAVEEKKADLKRAQASGSPKKIAKSKSKLAHAEAELEEAKRAP</sequence>
<comment type="caution">
    <text evidence="3">The sequence shown here is derived from an EMBL/GenBank/DDBJ whole genome shotgun (WGS) entry which is preliminary data.</text>
</comment>
<dbReference type="InterPro" id="IPR009468">
    <property type="entry name" value="DUF1090"/>
</dbReference>
<evidence type="ECO:0000256" key="2">
    <source>
        <dbReference type="SAM" id="SignalP"/>
    </source>
</evidence>
<feature type="signal peptide" evidence="2">
    <location>
        <begin position="1"/>
        <end position="21"/>
    </location>
</feature>
<dbReference type="OrthoDB" id="8689941at2"/>